<dbReference type="RefSeq" id="WP_277533865.1">
    <property type="nucleotide sequence ID" value="NZ_JAPDIA010000007.1"/>
</dbReference>
<protein>
    <submittedName>
        <fullName evidence="1">Uncharacterized protein</fullName>
    </submittedName>
</protein>
<sequence length="76" mass="8660">MTEHYGLRPLKVLEDYEGSAALLNVFFSEPISAERLKEDDANLYEVGHTYMDDNGLLAGMTARVRRASVRERQGRE</sequence>
<name>A0A9X4KUJ1_9BACL</name>
<organism evidence="1 2">
    <name type="scientific">Cohnella rhizosphaerae</name>
    <dbReference type="NCBI Taxonomy" id="1457232"/>
    <lineage>
        <taxon>Bacteria</taxon>
        <taxon>Bacillati</taxon>
        <taxon>Bacillota</taxon>
        <taxon>Bacilli</taxon>
        <taxon>Bacillales</taxon>
        <taxon>Paenibacillaceae</taxon>
        <taxon>Cohnella</taxon>
    </lineage>
</organism>
<keyword evidence="2" id="KW-1185">Reference proteome</keyword>
<gene>
    <name evidence="1" type="ORF">OMP40_19595</name>
</gene>
<evidence type="ECO:0000313" key="2">
    <source>
        <dbReference type="Proteomes" id="UP001153404"/>
    </source>
</evidence>
<proteinExistence type="predicted"/>
<reference evidence="1" key="1">
    <citation type="submission" date="2022-10" db="EMBL/GenBank/DDBJ databases">
        <title>Comparative genomic analysis of Cohnella hashimotonis sp. nov., isolated from the International Space Station.</title>
        <authorList>
            <person name="Simpson A."/>
            <person name="Venkateswaran K."/>
        </authorList>
    </citation>
    <scope>NUCLEOTIDE SEQUENCE</scope>
    <source>
        <strain evidence="1">DSM 28161</strain>
    </source>
</reference>
<comment type="caution">
    <text evidence="1">The sequence shown here is derived from an EMBL/GenBank/DDBJ whole genome shotgun (WGS) entry which is preliminary data.</text>
</comment>
<dbReference type="AlphaFoldDB" id="A0A9X4KUJ1"/>
<evidence type="ECO:0000313" key="1">
    <source>
        <dbReference type="EMBL" id="MDG0811324.1"/>
    </source>
</evidence>
<dbReference type="EMBL" id="JAPDIA010000007">
    <property type="protein sequence ID" value="MDG0811324.1"/>
    <property type="molecule type" value="Genomic_DNA"/>
</dbReference>
<dbReference type="Proteomes" id="UP001153404">
    <property type="component" value="Unassembled WGS sequence"/>
</dbReference>
<accession>A0A9X4KUJ1</accession>